<evidence type="ECO:0000256" key="8">
    <source>
        <dbReference type="ARBA" id="ARBA00023210"/>
    </source>
</evidence>
<evidence type="ECO:0000256" key="10">
    <source>
        <dbReference type="HAMAP-Rule" id="MF_00321"/>
    </source>
</evidence>
<comment type="caution">
    <text evidence="12">The sequence shown here is derived from an EMBL/GenBank/DDBJ whole genome shotgun (WGS) entry which is preliminary data.</text>
</comment>
<dbReference type="CDD" id="cd01876">
    <property type="entry name" value="YihA_EngB"/>
    <property type="match status" value="1"/>
</dbReference>
<evidence type="ECO:0000256" key="5">
    <source>
        <dbReference type="ARBA" id="ARBA00022741"/>
    </source>
</evidence>
<dbReference type="SUPFAM" id="SSF52540">
    <property type="entry name" value="P-loop containing nucleoside triphosphate hydrolases"/>
    <property type="match status" value="1"/>
</dbReference>
<evidence type="ECO:0000256" key="7">
    <source>
        <dbReference type="ARBA" id="ARBA00023134"/>
    </source>
</evidence>
<reference evidence="13" key="1">
    <citation type="journal article" date="2019" name="Int. J. Syst. Evol. Microbiol.">
        <title>The Global Catalogue of Microorganisms (GCM) 10K type strain sequencing project: providing services to taxonomists for standard genome sequencing and annotation.</title>
        <authorList>
            <consortium name="The Broad Institute Genomics Platform"/>
            <consortium name="The Broad Institute Genome Sequencing Center for Infectious Disease"/>
            <person name="Wu L."/>
            <person name="Ma J."/>
        </authorList>
    </citation>
    <scope>NUCLEOTIDE SEQUENCE [LARGE SCALE GENOMIC DNA]</scope>
    <source>
        <strain evidence="13">CCUG 57942</strain>
    </source>
</reference>
<dbReference type="NCBIfam" id="TIGR03598">
    <property type="entry name" value="GTPase_YsxC"/>
    <property type="match status" value="1"/>
</dbReference>
<organism evidence="12 13">
    <name type="scientific">Rubritalea tangerina</name>
    <dbReference type="NCBI Taxonomy" id="430798"/>
    <lineage>
        <taxon>Bacteria</taxon>
        <taxon>Pseudomonadati</taxon>
        <taxon>Verrucomicrobiota</taxon>
        <taxon>Verrucomicrobiia</taxon>
        <taxon>Verrucomicrobiales</taxon>
        <taxon>Rubritaleaceae</taxon>
        <taxon>Rubritalea</taxon>
    </lineage>
</organism>
<dbReference type="InterPro" id="IPR006073">
    <property type="entry name" value="GTP-bd"/>
</dbReference>
<keyword evidence="13" id="KW-1185">Reference proteome</keyword>
<comment type="function">
    <text evidence="10">Necessary for normal cell division and for the maintenance of normal septation.</text>
</comment>
<dbReference type="Proteomes" id="UP001597389">
    <property type="component" value="Unassembled WGS sequence"/>
</dbReference>
<protein>
    <recommendedName>
        <fullName evidence="10">Probable GTP-binding protein EngB</fullName>
    </recommendedName>
</protein>
<evidence type="ECO:0000256" key="1">
    <source>
        <dbReference type="ARBA" id="ARBA00001946"/>
    </source>
</evidence>
<dbReference type="InterPro" id="IPR019987">
    <property type="entry name" value="GTP-bd_ribosome_bio_YsxC"/>
</dbReference>
<keyword evidence="6" id="KW-0460">Magnesium</keyword>
<evidence type="ECO:0000256" key="4">
    <source>
        <dbReference type="ARBA" id="ARBA00022723"/>
    </source>
</evidence>
<evidence type="ECO:0000313" key="13">
    <source>
        <dbReference type="Proteomes" id="UP001597389"/>
    </source>
</evidence>
<dbReference type="EMBL" id="JBHUJB010000005">
    <property type="protein sequence ID" value="MFD2157516.1"/>
    <property type="molecule type" value="Genomic_DNA"/>
</dbReference>
<dbReference type="PANTHER" id="PTHR11649">
    <property type="entry name" value="MSS1/TRME-RELATED GTP-BINDING PROTEIN"/>
    <property type="match status" value="1"/>
</dbReference>
<evidence type="ECO:0000256" key="2">
    <source>
        <dbReference type="ARBA" id="ARBA00009638"/>
    </source>
</evidence>
<keyword evidence="7 10" id="KW-0342">GTP-binding</keyword>
<accession>A0ABW4Z7I4</accession>
<gene>
    <name evidence="12" type="primary">yihA</name>
    <name evidence="10" type="synonym">engB</name>
    <name evidence="12" type="ORF">ACFSW8_01240</name>
</gene>
<dbReference type="HAMAP" id="MF_00321">
    <property type="entry name" value="GTPase_EngB"/>
    <property type="match status" value="1"/>
</dbReference>
<keyword evidence="9 10" id="KW-0131">Cell cycle</keyword>
<dbReference type="InterPro" id="IPR030393">
    <property type="entry name" value="G_ENGB_dom"/>
</dbReference>
<dbReference type="PROSITE" id="PS51706">
    <property type="entry name" value="G_ENGB"/>
    <property type="match status" value="1"/>
</dbReference>
<name>A0ABW4Z7I4_9BACT</name>
<feature type="domain" description="EngB-type G" evidence="11">
    <location>
        <begin position="22"/>
        <end position="198"/>
    </location>
</feature>
<evidence type="ECO:0000256" key="6">
    <source>
        <dbReference type="ARBA" id="ARBA00022842"/>
    </source>
</evidence>
<dbReference type="Pfam" id="PF01926">
    <property type="entry name" value="MMR_HSR1"/>
    <property type="match status" value="1"/>
</dbReference>
<keyword evidence="5 10" id="KW-0547">Nucleotide-binding</keyword>
<comment type="similarity">
    <text evidence="2 10">Belongs to the TRAFAC class TrmE-Era-EngA-EngB-Septin-like GTPase superfamily. EngB GTPase family.</text>
</comment>
<evidence type="ECO:0000256" key="9">
    <source>
        <dbReference type="ARBA" id="ARBA00023306"/>
    </source>
</evidence>
<sequence>MQIHKASFDISAPDLDSCPAPEFPEFAFIGRSNVGKSSLINALANQRKPLADVSKTPGRTQMINYFRINDSWHLVDLPGYGFAKVSGKKQHKFNEFVSDYLLNRENLVCVFALIDSRHSPQKLDLEFTQWMMECGIPFVLVFTKADKMKPGAVKRNVDAFHQAMREWCEGLPRTYITSSSTGAGRKDILEFIGQAMDNTSI</sequence>
<dbReference type="Gene3D" id="3.40.50.300">
    <property type="entry name" value="P-loop containing nucleotide triphosphate hydrolases"/>
    <property type="match status" value="1"/>
</dbReference>
<evidence type="ECO:0000313" key="12">
    <source>
        <dbReference type="EMBL" id="MFD2157516.1"/>
    </source>
</evidence>
<proteinExistence type="inferred from homology"/>
<keyword evidence="8 10" id="KW-0717">Septation</keyword>
<keyword evidence="4" id="KW-0479">Metal-binding</keyword>
<dbReference type="PANTHER" id="PTHR11649:SF13">
    <property type="entry name" value="ENGB-TYPE G DOMAIN-CONTAINING PROTEIN"/>
    <property type="match status" value="1"/>
</dbReference>
<dbReference type="RefSeq" id="WP_377091117.1">
    <property type="nucleotide sequence ID" value="NZ_JBHSJL010000014.1"/>
</dbReference>
<dbReference type="InterPro" id="IPR027417">
    <property type="entry name" value="P-loop_NTPase"/>
</dbReference>
<evidence type="ECO:0000256" key="3">
    <source>
        <dbReference type="ARBA" id="ARBA00022618"/>
    </source>
</evidence>
<keyword evidence="3 10" id="KW-0132">Cell division</keyword>
<evidence type="ECO:0000259" key="11">
    <source>
        <dbReference type="PROSITE" id="PS51706"/>
    </source>
</evidence>
<comment type="cofactor">
    <cofactor evidence="1">
        <name>Mg(2+)</name>
        <dbReference type="ChEBI" id="CHEBI:18420"/>
    </cofactor>
</comment>